<name>A0ABX1Z9Y7_9BACL</name>
<organism evidence="1 2">
    <name type="scientific">Paenibacillus germinis</name>
    <dbReference type="NCBI Taxonomy" id="2654979"/>
    <lineage>
        <taxon>Bacteria</taxon>
        <taxon>Bacillati</taxon>
        <taxon>Bacillota</taxon>
        <taxon>Bacilli</taxon>
        <taxon>Bacillales</taxon>
        <taxon>Paenibacillaceae</taxon>
        <taxon>Paenibacillus</taxon>
    </lineage>
</organism>
<proteinExistence type="predicted"/>
<reference evidence="1 2" key="1">
    <citation type="submission" date="2019-10" db="EMBL/GenBank/DDBJ databases">
        <title>Description of Paenibacillus choica sp. nov.</title>
        <authorList>
            <person name="Carlier A."/>
            <person name="Qi S."/>
        </authorList>
    </citation>
    <scope>NUCLEOTIDE SEQUENCE [LARGE SCALE GENOMIC DNA]</scope>
    <source>
        <strain evidence="1 2">LMG 31460</strain>
    </source>
</reference>
<dbReference type="Proteomes" id="UP000658690">
    <property type="component" value="Unassembled WGS sequence"/>
</dbReference>
<accession>A0ABX1Z9Y7</accession>
<comment type="caution">
    <text evidence="1">The sequence shown here is derived from an EMBL/GenBank/DDBJ whole genome shotgun (WGS) entry which is preliminary data.</text>
</comment>
<keyword evidence="2" id="KW-1185">Reference proteome</keyword>
<gene>
    <name evidence="1" type="ORF">GC102_23295</name>
</gene>
<dbReference type="EMBL" id="WHOC01000128">
    <property type="protein sequence ID" value="NOU88655.1"/>
    <property type="molecule type" value="Genomic_DNA"/>
</dbReference>
<evidence type="ECO:0000313" key="1">
    <source>
        <dbReference type="EMBL" id="NOU88655.1"/>
    </source>
</evidence>
<sequence length="176" mass="20208">MKMSKKIVATVLTGTALVIGSVLYINNTTNASMSPEKELIKQNSINSHITAHKEYAQTEKKDVYDKLYKTWENATEKIISKYDKDFDKKDWELIADPDIDIRFKNMLSSQEASAYSKASIQAKEAYEMGDFLDCVLLHKDKNKAKIVWEKHDGKIHVAHLEKKGNDWVIVLEENIE</sequence>
<evidence type="ECO:0000313" key="2">
    <source>
        <dbReference type="Proteomes" id="UP000658690"/>
    </source>
</evidence>
<dbReference type="RefSeq" id="WP_171691648.1">
    <property type="nucleotide sequence ID" value="NZ_WHOC01000128.1"/>
</dbReference>
<protein>
    <submittedName>
        <fullName evidence="1">Uncharacterized protein</fullName>
    </submittedName>
</protein>